<evidence type="ECO:0000313" key="1">
    <source>
        <dbReference type="EMBL" id="ACE04346.1"/>
    </source>
</evidence>
<dbReference type="STRING" id="331678.Cphamn1_1418"/>
<dbReference type="EMBL" id="CP001101">
    <property type="protein sequence ID" value="ACE04346.1"/>
    <property type="molecule type" value="Genomic_DNA"/>
</dbReference>
<accession>B3EJE6</accession>
<name>B3EJE6_CHLPB</name>
<proteinExistence type="predicted"/>
<sequence length="322" mass="36035">MKFTETDGTCFECLPEWVNYLLITGYDFAGYINKGQKISLISMPCDSPGAGLVAFGAMRYYLSAQPLSGEEIHRHLEDVKARMLFSGKDMYRYIGEDDGNAVIEEIIRLDKRRNPKRPKKEPITRTASLKGLDLRFEDETILVSSNKALPNLQIYEQLVPQGNVINEGTLQQSHSAVCMAGKRKGVSVTKALLFDTYFEAGGKKASLHELLSLVDGTLDVVSRVTMYNARTGKIDRPGLPPEIVVVDGIDAFLKITEEMQRSSNNNFSGANIVAVIDRTEKREKLDSLQAKVSELRQWYEPDLQEFSAPPKGIALATYFKRI</sequence>
<organism evidence="1">
    <name type="scientific">Chlorobium phaeobacteroides (strain BS1)</name>
    <dbReference type="NCBI Taxonomy" id="331678"/>
    <lineage>
        <taxon>Bacteria</taxon>
        <taxon>Pseudomonadati</taxon>
        <taxon>Chlorobiota</taxon>
        <taxon>Chlorobiia</taxon>
        <taxon>Chlorobiales</taxon>
        <taxon>Chlorobiaceae</taxon>
        <taxon>Chlorobium/Pelodictyon group</taxon>
        <taxon>Chlorobium</taxon>
    </lineage>
</organism>
<dbReference type="OrthoDB" id="9851028at2"/>
<dbReference type="KEGG" id="cpb:Cphamn1_1418"/>
<gene>
    <name evidence="1" type="ordered locus">Cphamn1_1418</name>
</gene>
<dbReference type="HOGENOM" id="CLU_862482_0_0_10"/>
<dbReference type="AlphaFoldDB" id="B3EJE6"/>
<protein>
    <submittedName>
        <fullName evidence="1">Uncharacterized protein</fullName>
    </submittedName>
</protein>
<reference evidence="1" key="1">
    <citation type="submission" date="2008-06" db="EMBL/GenBank/DDBJ databases">
        <title>Complete sequence of Chlorobium phaeobacteroides BS1.</title>
        <authorList>
            <consortium name="US DOE Joint Genome Institute"/>
            <person name="Lucas S."/>
            <person name="Copeland A."/>
            <person name="Lapidus A."/>
            <person name="Glavina del Rio T."/>
            <person name="Dalin E."/>
            <person name="Tice H."/>
            <person name="Bruce D."/>
            <person name="Goodwin L."/>
            <person name="Pitluck S."/>
            <person name="Schmutz J."/>
            <person name="Larimer F."/>
            <person name="Land M."/>
            <person name="Hauser L."/>
            <person name="Kyrpides N."/>
            <person name="Ovchinnikova G."/>
            <person name="Li T."/>
            <person name="Liu Z."/>
            <person name="Zhao F."/>
            <person name="Overmann J."/>
            <person name="Bryant D.A."/>
            <person name="Richardson P."/>
        </authorList>
    </citation>
    <scope>NUCLEOTIDE SEQUENCE [LARGE SCALE GENOMIC DNA]</scope>
    <source>
        <strain evidence="1">BS1</strain>
    </source>
</reference>